<protein>
    <submittedName>
        <fullName evidence="2">Shedu anti-phage system protein SduA domain-containing protein</fullName>
    </submittedName>
</protein>
<gene>
    <name evidence="2" type="ORF">AB5J53_15360</name>
</gene>
<dbReference type="AlphaFoldDB" id="A0AB39RGN3"/>
<dbReference type="EMBL" id="CP163443">
    <property type="protein sequence ID" value="XDQ52943.1"/>
    <property type="molecule type" value="Genomic_DNA"/>
</dbReference>
<reference evidence="2" key="1">
    <citation type="submission" date="2024-07" db="EMBL/GenBank/DDBJ databases">
        <authorList>
            <person name="Yu S.T."/>
        </authorList>
    </citation>
    <scope>NUCLEOTIDE SEQUENCE</scope>
    <source>
        <strain evidence="2">R41</strain>
    </source>
</reference>
<feature type="domain" description="Shedu protein SduA C-terminal" evidence="1">
    <location>
        <begin position="229"/>
        <end position="381"/>
    </location>
</feature>
<dbReference type="InterPro" id="IPR025359">
    <property type="entry name" value="SduA_C"/>
</dbReference>
<dbReference type="RefSeq" id="WP_369246209.1">
    <property type="nucleotide sequence ID" value="NZ_CP163443.1"/>
</dbReference>
<organism evidence="2">
    <name type="scientific">Streptomyces sp. R41</name>
    <dbReference type="NCBI Taxonomy" id="3238632"/>
    <lineage>
        <taxon>Bacteria</taxon>
        <taxon>Bacillati</taxon>
        <taxon>Actinomycetota</taxon>
        <taxon>Actinomycetes</taxon>
        <taxon>Kitasatosporales</taxon>
        <taxon>Streptomycetaceae</taxon>
        <taxon>Streptomyces</taxon>
    </lineage>
</organism>
<dbReference type="Pfam" id="PF14082">
    <property type="entry name" value="SduA_C"/>
    <property type="match status" value="1"/>
</dbReference>
<sequence>MATAEWETVATRLRKKWLGPSDEQSRLAGLIASGLGEDVPAPVAAALLRAWLRKPLNLPRAQEATDSEIELLRIVAAETGVAFPVGVRDRDILDGWLEAMHAKRATEYLEKWTPARGDVVIIGKSGKTLSYIISSIGISGRLNFRGGPGQRAWPHEILRIIRISDTDHGTAVYRAQQEAAARRSAPEFLGDAQLAALEKWKVQGEPSLAAQVALVAALEKADGGDRQRHERPMQIVLEQHPEILGHLFRGNHGTYVRPQTQVGTPYVADFFIGSQTSLGMRWLLVELERPTAELTLKDGRQASETLRKAVQQIRDWREWLANNLDNAQKSVGQGGLGLPGIRTRPPGLIIIGREATAGGTGVMRSQYAETEDIQIRTYDWLVRAAQTHFPMRLGALDMELEEDWGYGRPDLPF</sequence>
<name>A0AB39RGN3_9ACTN</name>
<accession>A0AB39RGN3</accession>
<evidence type="ECO:0000313" key="2">
    <source>
        <dbReference type="EMBL" id="XDQ52943.1"/>
    </source>
</evidence>
<proteinExistence type="predicted"/>
<evidence type="ECO:0000259" key="1">
    <source>
        <dbReference type="Pfam" id="PF14082"/>
    </source>
</evidence>